<name>A0A822C8Z8_9BILA</name>
<gene>
    <name evidence="1" type="ORF">QYT958_LOCUS40904</name>
</gene>
<dbReference type="EMBL" id="CAJOBR010044394">
    <property type="protein sequence ID" value="CAF5034422.1"/>
    <property type="molecule type" value="Genomic_DNA"/>
</dbReference>
<sequence>TYLTTRANESGTYLGFETTISIPFIFVGHLSEPTSVA</sequence>
<proteinExistence type="predicted"/>
<comment type="caution">
    <text evidence="1">The sequence shown here is derived from an EMBL/GenBank/DDBJ whole genome shotgun (WGS) entry which is preliminary data.</text>
</comment>
<evidence type="ECO:0000313" key="2">
    <source>
        <dbReference type="Proteomes" id="UP000663848"/>
    </source>
</evidence>
<reference evidence="1" key="1">
    <citation type="submission" date="2021-02" db="EMBL/GenBank/DDBJ databases">
        <authorList>
            <person name="Nowell W R."/>
        </authorList>
    </citation>
    <scope>NUCLEOTIDE SEQUENCE</scope>
</reference>
<dbReference type="AlphaFoldDB" id="A0A822C8Z8"/>
<evidence type="ECO:0000313" key="1">
    <source>
        <dbReference type="EMBL" id="CAF5034422.1"/>
    </source>
</evidence>
<accession>A0A822C8Z8</accession>
<protein>
    <submittedName>
        <fullName evidence="1">Uncharacterized protein</fullName>
    </submittedName>
</protein>
<dbReference type="Proteomes" id="UP000663848">
    <property type="component" value="Unassembled WGS sequence"/>
</dbReference>
<organism evidence="1 2">
    <name type="scientific">Rotaria socialis</name>
    <dbReference type="NCBI Taxonomy" id="392032"/>
    <lineage>
        <taxon>Eukaryota</taxon>
        <taxon>Metazoa</taxon>
        <taxon>Spiralia</taxon>
        <taxon>Gnathifera</taxon>
        <taxon>Rotifera</taxon>
        <taxon>Eurotatoria</taxon>
        <taxon>Bdelloidea</taxon>
        <taxon>Philodinida</taxon>
        <taxon>Philodinidae</taxon>
        <taxon>Rotaria</taxon>
    </lineage>
</organism>
<feature type="non-terminal residue" evidence="1">
    <location>
        <position position="1"/>
    </location>
</feature>